<sequence>MIQIAYYILLFFLGLLILLICWRLWDAVSLRRTWNALLSSSQDKTCRFSPDMIADLPEPARRYFTFAIKPGTRLSSVVELTMQGDLGLGTKDAPNYMPMTAHQLLAPPSGFIWKLRTGGPVTILSGSDGMYSRVSWVKFWLVNLLPVVRVGGSHDHLRASFGRVAGEAAFWCPAALLPGPGVSWAQTGPDTARVTITHGTLSQEVDITVDKDGQPTEVSFQRWTDANKDKRFRLQPFGGIPSNFQSFDGYRIATYVEGGNNFGTPAYFPFFKAHILTARFH</sequence>
<dbReference type="InterPro" id="IPR046674">
    <property type="entry name" value="DUF6544"/>
</dbReference>
<dbReference type="RefSeq" id="WP_191250899.1">
    <property type="nucleotide sequence ID" value="NZ_BNCI01000001.1"/>
</dbReference>
<keyword evidence="1" id="KW-0472">Membrane</keyword>
<reference evidence="2" key="1">
    <citation type="journal article" date="2014" name="Int. J. Syst. Evol. Microbiol.">
        <title>Complete genome sequence of Corynebacterium casei LMG S-19264T (=DSM 44701T), isolated from a smear-ripened cheese.</title>
        <authorList>
            <consortium name="US DOE Joint Genome Institute (JGI-PGF)"/>
            <person name="Walter F."/>
            <person name="Albersmeier A."/>
            <person name="Kalinowski J."/>
            <person name="Ruckert C."/>
        </authorList>
    </citation>
    <scope>NUCLEOTIDE SEQUENCE</scope>
    <source>
        <strain evidence="2">KCTC 42590</strain>
    </source>
</reference>
<evidence type="ECO:0000256" key="1">
    <source>
        <dbReference type="SAM" id="Phobius"/>
    </source>
</evidence>
<dbReference type="EMBL" id="BNCI01000001">
    <property type="protein sequence ID" value="GHF19287.1"/>
    <property type="molecule type" value="Genomic_DNA"/>
</dbReference>
<gene>
    <name evidence="2" type="ORF">GCM10017044_12310</name>
</gene>
<feature type="transmembrane region" description="Helical" evidence="1">
    <location>
        <begin position="6"/>
        <end position="25"/>
    </location>
</feature>
<comment type="caution">
    <text evidence="2">The sequence shown here is derived from an EMBL/GenBank/DDBJ whole genome shotgun (WGS) entry which is preliminary data.</text>
</comment>
<proteinExistence type="predicted"/>
<reference evidence="2" key="2">
    <citation type="submission" date="2020-09" db="EMBL/GenBank/DDBJ databases">
        <authorList>
            <person name="Sun Q."/>
            <person name="Kim S."/>
        </authorList>
    </citation>
    <scope>NUCLEOTIDE SEQUENCE</scope>
    <source>
        <strain evidence="2">KCTC 42590</strain>
    </source>
</reference>
<dbReference type="Pfam" id="PF20181">
    <property type="entry name" value="DUF6544"/>
    <property type="match status" value="1"/>
</dbReference>
<keyword evidence="1" id="KW-0812">Transmembrane</keyword>
<evidence type="ECO:0000313" key="2">
    <source>
        <dbReference type="EMBL" id="GHF19287.1"/>
    </source>
</evidence>
<dbReference type="AlphaFoldDB" id="A0A919E6M2"/>
<keyword evidence="1" id="KW-1133">Transmembrane helix</keyword>
<protein>
    <submittedName>
        <fullName evidence="2">Uncharacterized protein</fullName>
    </submittedName>
</protein>
<evidence type="ECO:0000313" key="3">
    <source>
        <dbReference type="Proteomes" id="UP000630923"/>
    </source>
</evidence>
<dbReference type="Proteomes" id="UP000630923">
    <property type="component" value="Unassembled WGS sequence"/>
</dbReference>
<organism evidence="2 3">
    <name type="scientific">Kordiimonas sediminis</name>
    <dbReference type="NCBI Taxonomy" id="1735581"/>
    <lineage>
        <taxon>Bacteria</taxon>
        <taxon>Pseudomonadati</taxon>
        <taxon>Pseudomonadota</taxon>
        <taxon>Alphaproteobacteria</taxon>
        <taxon>Kordiimonadales</taxon>
        <taxon>Kordiimonadaceae</taxon>
        <taxon>Kordiimonas</taxon>
    </lineage>
</organism>
<accession>A0A919E6M2</accession>
<name>A0A919E6M2_9PROT</name>
<keyword evidence="3" id="KW-1185">Reference proteome</keyword>